<dbReference type="InterPro" id="IPR036296">
    <property type="entry name" value="SKP1-like_dim_sf"/>
</dbReference>
<dbReference type="FunFam" id="3.30.710.10:FF:000026">
    <property type="entry name" value="E3 ubiquitin ligase complex SCF subunit"/>
    <property type="match status" value="1"/>
</dbReference>
<evidence type="ECO:0000259" key="5">
    <source>
        <dbReference type="Pfam" id="PF03931"/>
    </source>
</evidence>
<evidence type="ECO:0000313" key="6">
    <source>
        <dbReference type="EMBL" id="PXF46436.1"/>
    </source>
</evidence>
<comment type="pathway">
    <text evidence="3">Protein modification; protein ubiquitination.</text>
</comment>
<gene>
    <name evidence="6" type="ORF">BWQ96_03830</name>
</gene>
<dbReference type="InterPro" id="IPR016073">
    <property type="entry name" value="Skp1_comp_POZ"/>
</dbReference>
<dbReference type="InterPro" id="IPR011333">
    <property type="entry name" value="SKP1/BTB/POZ_sf"/>
</dbReference>
<dbReference type="EMBL" id="NBIV01000039">
    <property type="protein sequence ID" value="PXF46436.1"/>
    <property type="molecule type" value="Genomic_DNA"/>
</dbReference>
<evidence type="ECO:0000256" key="3">
    <source>
        <dbReference type="PIRNR" id="PIRNR028729"/>
    </source>
</evidence>
<proteinExistence type="inferred from homology"/>
<name>A0A2V3IWB5_9FLOR</name>
<dbReference type="Pfam" id="PF01466">
    <property type="entry name" value="Skp1"/>
    <property type="match status" value="1"/>
</dbReference>
<dbReference type="InterPro" id="IPR001232">
    <property type="entry name" value="SKP1-like"/>
</dbReference>
<dbReference type="SUPFAM" id="SSF54695">
    <property type="entry name" value="POZ domain"/>
    <property type="match status" value="1"/>
</dbReference>
<dbReference type="CDD" id="cd18322">
    <property type="entry name" value="BTB_POZ_SKP1"/>
    <property type="match status" value="1"/>
</dbReference>
<sequence>MADVPNQINNITLKLKSKDGEIFEVEKPVAMQINFVKGMLEDVDEIDGMEIPMGEVEAAILAKVVEYCKFHYQQELNQTNADEVDRWERAFVQVDKSTLFQLILAANFLDVQSLLDLTCKTVADMIKGKTPEQIRAEFDIDNDFTPEQLEEVRRDNAWCAEDR</sequence>
<evidence type="ECO:0000313" key="7">
    <source>
        <dbReference type="Proteomes" id="UP000247409"/>
    </source>
</evidence>
<dbReference type="STRING" id="448386.A0A2V3IWB5"/>
<dbReference type="Gene3D" id="3.30.710.10">
    <property type="entry name" value="Potassium Channel Kv1.1, Chain A"/>
    <property type="match status" value="1"/>
</dbReference>
<keyword evidence="2 3" id="KW-0833">Ubl conjugation pathway</keyword>
<dbReference type="PANTHER" id="PTHR11165">
    <property type="entry name" value="SKP1"/>
    <property type="match status" value="1"/>
</dbReference>
<dbReference type="GO" id="GO:0016567">
    <property type="term" value="P:protein ubiquitination"/>
    <property type="evidence" value="ECO:0007669"/>
    <property type="project" value="UniProtKB-UniPathway"/>
</dbReference>
<reference evidence="6 7" key="1">
    <citation type="journal article" date="2018" name="Mol. Biol. Evol.">
        <title>Analysis of the draft genome of the red seaweed Gracilariopsis chorda provides insights into genome size evolution in Rhodophyta.</title>
        <authorList>
            <person name="Lee J."/>
            <person name="Yang E.C."/>
            <person name="Graf L."/>
            <person name="Yang J.H."/>
            <person name="Qiu H."/>
            <person name="Zel Zion U."/>
            <person name="Chan C.X."/>
            <person name="Stephens T.G."/>
            <person name="Weber A.P.M."/>
            <person name="Boo G.H."/>
            <person name="Boo S.M."/>
            <person name="Kim K.M."/>
            <person name="Shin Y."/>
            <person name="Jung M."/>
            <person name="Lee S.J."/>
            <person name="Yim H.S."/>
            <person name="Lee J.H."/>
            <person name="Bhattacharya D."/>
            <person name="Yoon H.S."/>
        </authorList>
    </citation>
    <scope>NUCLEOTIDE SEQUENCE [LARGE SCALE GENOMIC DNA]</scope>
    <source>
        <strain evidence="6 7">SKKU-2015</strain>
        <tissue evidence="6">Whole body</tissue>
    </source>
</reference>
<dbReference type="SMART" id="SM00512">
    <property type="entry name" value="Skp1"/>
    <property type="match status" value="1"/>
</dbReference>
<organism evidence="6 7">
    <name type="scientific">Gracilariopsis chorda</name>
    <dbReference type="NCBI Taxonomy" id="448386"/>
    <lineage>
        <taxon>Eukaryota</taxon>
        <taxon>Rhodophyta</taxon>
        <taxon>Florideophyceae</taxon>
        <taxon>Rhodymeniophycidae</taxon>
        <taxon>Gracilariales</taxon>
        <taxon>Gracilariaceae</taxon>
        <taxon>Gracilariopsis</taxon>
    </lineage>
</organism>
<evidence type="ECO:0000256" key="1">
    <source>
        <dbReference type="ARBA" id="ARBA00009993"/>
    </source>
</evidence>
<comment type="caution">
    <text evidence="6">The sequence shown here is derived from an EMBL/GenBank/DDBJ whole genome shotgun (WGS) entry which is preliminary data.</text>
</comment>
<dbReference type="SUPFAM" id="SSF81382">
    <property type="entry name" value="Skp1 dimerisation domain-like"/>
    <property type="match status" value="1"/>
</dbReference>
<dbReference type="UniPathway" id="UPA00143"/>
<dbReference type="GO" id="GO:0006511">
    <property type="term" value="P:ubiquitin-dependent protein catabolic process"/>
    <property type="evidence" value="ECO:0007669"/>
    <property type="project" value="InterPro"/>
</dbReference>
<comment type="similarity">
    <text evidence="1 3">Belongs to the SKP1 family.</text>
</comment>
<dbReference type="Pfam" id="PF03931">
    <property type="entry name" value="Skp1_POZ"/>
    <property type="match status" value="1"/>
</dbReference>
<dbReference type="PIRSF" id="PIRSF028729">
    <property type="entry name" value="E3_ubiquit_lig_SCF_Skp"/>
    <property type="match status" value="1"/>
</dbReference>
<evidence type="ECO:0000259" key="4">
    <source>
        <dbReference type="Pfam" id="PF01466"/>
    </source>
</evidence>
<dbReference type="OrthoDB" id="7827685at2759"/>
<keyword evidence="7" id="KW-1185">Reference proteome</keyword>
<dbReference type="InterPro" id="IPR016897">
    <property type="entry name" value="SKP1"/>
</dbReference>
<feature type="domain" description="SKP1 component dimerisation" evidence="4">
    <location>
        <begin position="112"/>
        <end position="159"/>
    </location>
</feature>
<dbReference type="InterPro" id="IPR016072">
    <property type="entry name" value="Skp1_comp_dimer"/>
</dbReference>
<dbReference type="Proteomes" id="UP000247409">
    <property type="component" value="Unassembled WGS sequence"/>
</dbReference>
<dbReference type="AlphaFoldDB" id="A0A2V3IWB5"/>
<feature type="domain" description="SKP1 component POZ" evidence="5">
    <location>
        <begin position="13"/>
        <end position="72"/>
    </location>
</feature>
<evidence type="ECO:0000256" key="2">
    <source>
        <dbReference type="ARBA" id="ARBA00022786"/>
    </source>
</evidence>
<accession>A0A2V3IWB5</accession>
<protein>
    <submittedName>
        <fullName evidence="6">SKP1-like protein 11</fullName>
    </submittedName>
</protein>